<dbReference type="Proteomes" id="UP000007077">
    <property type="component" value="Chromosome"/>
</dbReference>
<evidence type="ECO:0000313" key="1">
    <source>
        <dbReference type="EMBL" id="ADP98814.1"/>
    </source>
</evidence>
<proteinExistence type="predicted"/>
<gene>
    <name evidence="1" type="ordered locus">HP15_3050</name>
</gene>
<evidence type="ECO:0000313" key="2">
    <source>
        <dbReference type="Proteomes" id="UP000007077"/>
    </source>
</evidence>
<accession>E4PNY5</accession>
<dbReference type="EMBL" id="CP001978">
    <property type="protein sequence ID" value="ADP98814.1"/>
    <property type="molecule type" value="Genomic_DNA"/>
</dbReference>
<dbReference type="KEGG" id="mad:HP15_3050"/>
<reference evidence="2" key="2">
    <citation type="submission" date="2010-02" db="EMBL/GenBank/DDBJ databases">
        <title>Complete genome sequence of Marinobacter adhaerens type strain (HP15).</title>
        <authorList>
            <person name="Gaerdes A.A.M."/>
            <person name="Kaeppel E."/>
            <person name="Shezad A."/>
            <person name="Seebah S."/>
            <person name="Teeling H."/>
            <person name="Yarza P."/>
            <person name="Gloeckner F.O."/>
            <person name="Ullrich M.S."/>
        </authorList>
    </citation>
    <scope>NUCLEOTIDE SEQUENCE [LARGE SCALE GENOMIC DNA]</scope>
    <source>
        <strain evidence="2">DSM 23420 / HP15</strain>
    </source>
</reference>
<dbReference type="STRING" id="225937.HP15_3050"/>
<name>E4PNY5_MARAH</name>
<dbReference type="AlphaFoldDB" id="E4PNY5"/>
<dbReference type="HOGENOM" id="CLU_3345598_0_0_6"/>
<organism evidence="1 2">
    <name type="scientific">Marinobacter adhaerens (strain DSM 23420 / HP15)</name>
    <dbReference type="NCBI Taxonomy" id="225937"/>
    <lineage>
        <taxon>Bacteria</taxon>
        <taxon>Pseudomonadati</taxon>
        <taxon>Pseudomonadota</taxon>
        <taxon>Gammaproteobacteria</taxon>
        <taxon>Pseudomonadales</taxon>
        <taxon>Marinobacteraceae</taxon>
        <taxon>Marinobacter</taxon>
    </lineage>
</organism>
<reference evidence="1 2" key="1">
    <citation type="journal article" date="2010" name="Stand. Genomic Sci.">
        <title>Complete genome sequence of Marinobacter adhaerens type strain (HP15), a diatom-interacting marine microorganism.</title>
        <authorList>
            <person name="Gardes A."/>
            <person name="Kaeppel E."/>
            <person name="Shehzad A."/>
            <person name="Seebah S."/>
            <person name="Teeling H."/>
            <person name="Yarza P."/>
            <person name="Glockner F.O."/>
            <person name="Grossart H.P."/>
            <person name="Ullrich M.S."/>
        </authorList>
    </citation>
    <scope>NUCLEOTIDE SEQUENCE [LARGE SCALE GENOMIC DNA]</scope>
    <source>
        <strain evidence="2">DSM 23420 / HP15</strain>
    </source>
</reference>
<protein>
    <submittedName>
        <fullName evidence="1">Uncharacterized protein</fullName>
    </submittedName>
</protein>
<dbReference type="PATRIC" id="fig|225937.3.peg.3079"/>
<sequence>MALLALEFPGVGPMSLAVSDDSYDFSGALHEQLSVYF</sequence>